<feature type="region of interest" description="Disordered" evidence="1">
    <location>
        <begin position="13"/>
        <end position="36"/>
    </location>
</feature>
<dbReference type="OrthoDB" id="3256283at2759"/>
<dbReference type="AlphaFoldDB" id="A0A1L7XMX2"/>
<evidence type="ECO:0000313" key="2">
    <source>
        <dbReference type="EMBL" id="CZR66411.1"/>
    </source>
</evidence>
<dbReference type="EMBL" id="FJOG01000037">
    <property type="protein sequence ID" value="CZR66411.1"/>
    <property type="molecule type" value="Genomic_DNA"/>
</dbReference>
<gene>
    <name evidence="2" type="ORF">PAC_16312</name>
</gene>
<dbReference type="Proteomes" id="UP000184330">
    <property type="component" value="Unassembled WGS sequence"/>
</dbReference>
<proteinExistence type="predicted"/>
<name>A0A1L7XMX2_9HELO</name>
<sequence>MKRAATGICRWPSKRAKNGSAPATSGVSASMPPPGTSSGTISISPLLMANPFSGQFDGYAVELKFLRNRCLVPGTTKLDFSALYVEIIRRQSLNQRTFGFNIGVGGGFICPEIAGPMGDEPLDPLLITGSVKDIVKFEPKEWTLNPKLGAGPGYEGKIE</sequence>
<organism evidence="2 3">
    <name type="scientific">Phialocephala subalpina</name>
    <dbReference type="NCBI Taxonomy" id="576137"/>
    <lineage>
        <taxon>Eukaryota</taxon>
        <taxon>Fungi</taxon>
        <taxon>Dikarya</taxon>
        <taxon>Ascomycota</taxon>
        <taxon>Pezizomycotina</taxon>
        <taxon>Leotiomycetes</taxon>
        <taxon>Helotiales</taxon>
        <taxon>Mollisiaceae</taxon>
        <taxon>Phialocephala</taxon>
        <taxon>Phialocephala fortinii species complex</taxon>
    </lineage>
</organism>
<keyword evidence="3" id="KW-1185">Reference proteome</keyword>
<accession>A0A1L7XMX2</accession>
<protein>
    <submittedName>
        <fullName evidence="2">Uncharacterized protein</fullName>
    </submittedName>
</protein>
<evidence type="ECO:0000313" key="3">
    <source>
        <dbReference type="Proteomes" id="UP000184330"/>
    </source>
</evidence>
<reference evidence="2 3" key="1">
    <citation type="submission" date="2016-03" db="EMBL/GenBank/DDBJ databases">
        <authorList>
            <person name="Ploux O."/>
        </authorList>
    </citation>
    <scope>NUCLEOTIDE SEQUENCE [LARGE SCALE GENOMIC DNA]</scope>
    <source>
        <strain evidence="2 3">UAMH 11012</strain>
    </source>
</reference>
<evidence type="ECO:0000256" key="1">
    <source>
        <dbReference type="SAM" id="MobiDB-lite"/>
    </source>
</evidence>